<gene>
    <name evidence="2" type="ORF">I316_07486</name>
</gene>
<dbReference type="EMBL" id="KV700140">
    <property type="protein sequence ID" value="OCF30853.1"/>
    <property type="molecule type" value="Genomic_DNA"/>
</dbReference>
<feature type="region of interest" description="Disordered" evidence="1">
    <location>
        <begin position="154"/>
        <end position="181"/>
    </location>
</feature>
<evidence type="ECO:0000313" key="2">
    <source>
        <dbReference type="EMBL" id="OCF30853.1"/>
    </source>
</evidence>
<sequence length="224" mass="23818">MTSEAFGSSGQPLQESDAHTVGTSAEDGSSTAVPLDLVVPRADDHASFGNVETAVPLAAMNEGGEEYARAQVNGLFALDDSAAGWGSINQQPDGYESFLNFAQFPDDIMLSSSNDVWDLLAQDLLPNSRSLHASPQFLAELGLEQDPIFQKAPPASHGIQMDSNPVHTDTPDSTATSNHFLDRRDYEGPVLAAEGLEAAARGDFALSVANAMASRMVHRYHSLS</sequence>
<accession>A0A1B9GIN0</accession>
<proteinExistence type="predicted"/>
<feature type="compositionally biased region" description="Polar residues" evidence="1">
    <location>
        <begin position="1"/>
        <end position="14"/>
    </location>
</feature>
<feature type="region of interest" description="Disordered" evidence="1">
    <location>
        <begin position="1"/>
        <end position="31"/>
    </location>
</feature>
<keyword evidence="3" id="KW-1185">Reference proteome</keyword>
<feature type="compositionally biased region" description="Polar residues" evidence="1">
    <location>
        <begin position="161"/>
        <end position="179"/>
    </location>
</feature>
<dbReference type="OrthoDB" id="3945418at2759"/>
<dbReference type="AlphaFoldDB" id="A0A1B9GIN0"/>
<name>A0A1B9GIN0_9TREE</name>
<evidence type="ECO:0000313" key="3">
    <source>
        <dbReference type="Proteomes" id="UP000092666"/>
    </source>
</evidence>
<feature type="compositionally biased region" description="Polar residues" evidence="1">
    <location>
        <begin position="21"/>
        <end position="31"/>
    </location>
</feature>
<evidence type="ECO:0000256" key="1">
    <source>
        <dbReference type="SAM" id="MobiDB-lite"/>
    </source>
</evidence>
<organism evidence="2 3">
    <name type="scientific">Kwoniella heveanensis BCC8398</name>
    <dbReference type="NCBI Taxonomy" id="1296120"/>
    <lineage>
        <taxon>Eukaryota</taxon>
        <taxon>Fungi</taxon>
        <taxon>Dikarya</taxon>
        <taxon>Basidiomycota</taxon>
        <taxon>Agaricomycotina</taxon>
        <taxon>Tremellomycetes</taxon>
        <taxon>Tremellales</taxon>
        <taxon>Cryptococcaceae</taxon>
        <taxon>Kwoniella</taxon>
    </lineage>
</organism>
<protein>
    <submittedName>
        <fullName evidence="2">Uncharacterized protein</fullName>
    </submittedName>
</protein>
<reference evidence="2 3" key="1">
    <citation type="submission" date="2013-07" db="EMBL/GenBank/DDBJ databases">
        <title>The Genome Sequence of Cryptococcus heveanensis BCC8398.</title>
        <authorList>
            <consortium name="The Broad Institute Genome Sequencing Platform"/>
            <person name="Cuomo C."/>
            <person name="Litvintseva A."/>
            <person name="Chen Y."/>
            <person name="Heitman J."/>
            <person name="Sun S."/>
            <person name="Springer D."/>
            <person name="Dromer F."/>
            <person name="Young S.K."/>
            <person name="Zeng Q."/>
            <person name="Gargeya S."/>
            <person name="Fitzgerald M."/>
            <person name="Abouelleil A."/>
            <person name="Alvarado L."/>
            <person name="Berlin A.M."/>
            <person name="Chapman S.B."/>
            <person name="Dewar J."/>
            <person name="Goldberg J."/>
            <person name="Griggs A."/>
            <person name="Gujja S."/>
            <person name="Hansen M."/>
            <person name="Howarth C."/>
            <person name="Imamovic A."/>
            <person name="Larimer J."/>
            <person name="McCowan C."/>
            <person name="Murphy C."/>
            <person name="Pearson M."/>
            <person name="Priest M."/>
            <person name="Roberts A."/>
            <person name="Saif S."/>
            <person name="Shea T."/>
            <person name="Sykes S."/>
            <person name="Wortman J."/>
            <person name="Nusbaum C."/>
            <person name="Birren B."/>
        </authorList>
    </citation>
    <scope>NUCLEOTIDE SEQUENCE [LARGE SCALE GENOMIC DNA]</scope>
    <source>
        <strain evidence="2 3">BCC8398</strain>
    </source>
</reference>
<dbReference type="Proteomes" id="UP000092666">
    <property type="component" value="Unassembled WGS sequence"/>
</dbReference>
<reference evidence="3" key="2">
    <citation type="submission" date="2013-12" db="EMBL/GenBank/DDBJ databases">
        <title>Evolution of pathogenesis and genome organization in the Tremellales.</title>
        <authorList>
            <person name="Cuomo C."/>
            <person name="Litvintseva A."/>
            <person name="Heitman J."/>
            <person name="Chen Y."/>
            <person name="Sun S."/>
            <person name="Springer D."/>
            <person name="Dromer F."/>
            <person name="Young S."/>
            <person name="Zeng Q."/>
            <person name="Chapman S."/>
            <person name="Gujja S."/>
            <person name="Saif S."/>
            <person name="Birren B."/>
        </authorList>
    </citation>
    <scope>NUCLEOTIDE SEQUENCE [LARGE SCALE GENOMIC DNA]</scope>
    <source>
        <strain evidence="3">BCC8398</strain>
    </source>
</reference>
<dbReference type="STRING" id="1296120.A0A1B9GIN0"/>